<keyword evidence="6" id="KW-0418">Kinase</keyword>
<dbReference type="AlphaFoldDB" id="A0A2M7G9X9"/>
<dbReference type="Gene3D" id="3.30.200.20">
    <property type="entry name" value="Phosphorylase Kinase, domain 1"/>
    <property type="match status" value="1"/>
</dbReference>
<dbReference type="Pfam" id="PF02743">
    <property type="entry name" value="dCache_1"/>
    <property type="match status" value="1"/>
</dbReference>
<dbReference type="Pfam" id="PF00069">
    <property type="entry name" value="Pkinase"/>
    <property type="match status" value="1"/>
</dbReference>
<evidence type="ECO:0000259" key="11">
    <source>
        <dbReference type="PROSITE" id="PS50011"/>
    </source>
</evidence>
<evidence type="ECO:0000256" key="1">
    <source>
        <dbReference type="ARBA" id="ARBA00004651"/>
    </source>
</evidence>
<dbReference type="PANTHER" id="PTHR43289:SF6">
    <property type="entry name" value="SERINE_THREONINE-PROTEIN KINASE NEKL-3"/>
    <property type="match status" value="1"/>
</dbReference>
<keyword evidence="5" id="KW-0547">Nucleotide-binding</keyword>
<feature type="domain" description="Protein kinase" evidence="11">
    <location>
        <begin position="67"/>
        <end position="367"/>
    </location>
</feature>
<keyword evidence="3" id="KW-0808">Transferase</keyword>
<gene>
    <name evidence="12" type="ORF">COW36_02215</name>
</gene>
<dbReference type="Gene3D" id="1.10.510.10">
    <property type="entry name" value="Transferase(Phosphotransferase) domain 1"/>
    <property type="match status" value="1"/>
</dbReference>
<dbReference type="EMBL" id="PFFQ01000006">
    <property type="protein sequence ID" value="PIW18946.1"/>
    <property type="molecule type" value="Genomic_DNA"/>
</dbReference>
<comment type="caution">
    <text evidence="12">The sequence shown here is derived from an EMBL/GenBank/DDBJ whole genome shotgun (WGS) entry which is preliminary data.</text>
</comment>
<dbReference type="InterPro" id="IPR000719">
    <property type="entry name" value="Prot_kinase_dom"/>
</dbReference>
<dbReference type="PANTHER" id="PTHR43289">
    <property type="entry name" value="MITOGEN-ACTIVATED PROTEIN KINASE KINASE KINASE 20-RELATED"/>
    <property type="match status" value="1"/>
</dbReference>
<dbReference type="PROSITE" id="PS50011">
    <property type="entry name" value="PROTEIN_KINASE_DOM"/>
    <property type="match status" value="1"/>
</dbReference>
<evidence type="ECO:0000256" key="2">
    <source>
        <dbReference type="ARBA" id="ARBA00022475"/>
    </source>
</evidence>
<sequence>MADFNLFSDDEQDSTQLLESTPAPDPLVQLSSLEELEKTFIFQSDETACLDQDDEAYAYATQSRQRYDMVVMVGEGAMGQVFLARDVDLLRKVAYKKLHDKVAVDRGVLSRFLKEVQITAQLEHPNVVPVYTLEKTEDQSLAYAMKLVMGKTLKELLQEARQAYDQGQLPDEECAATTLLEHFLKVLDALAYAHNKGVIHRDLKPANIMIGRYREVYVMDWGIARVFGVPDETVSESESELVSVASLNEQEDDLEQTRAGQILGTPRYLSPEQATGRNEKLDGRSDQFTLGLILFELVTLKPAYTGKNITDLLKRVLKAEKEPFVHYQPKQRIPRELQAIINKATARKADQRYPSLREMSEDLRRYLQGKSVLAQPDTQIQATARWFQHHPFLSAGLILVLLLSGASSATWSMVQQQRSMLQLQKREHILSQFQTAVSAQSQSLNNSFMRYEILLRGLSAAAETLLQRGEPQAGPLYTEDRFATPGLAPPDFRYAPHYGKLISLEQPVFRRAPGVSESAVEPVARRLLPLGAYFQKMFLSSLGQTQVQDRGAALQKIAEKGGPLIWSYVGLEQGLHMAYPGKAGYPVSYDPRQRPWYQLSAHKQGLHWGNPYVDVQGQGLLLPCSTALYDRQGHFLGVAGVELTFQYLVDHLLHLPDYQVIQTYLLDDQGRIMVRSSDRKRKYGLRFGEDSLGQALDLPLFPQSQVVEKIKAKGSGQLSYLEDGRRILLAYYRLDALNWYYAVAVDEDDLLGLR</sequence>
<evidence type="ECO:0000256" key="7">
    <source>
        <dbReference type="ARBA" id="ARBA00022840"/>
    </source>
</evidence>
<name>A0A2M7G9X9_9BACT</name>
<evidence type="ECO:0000256" key="4">
    <source>
        <dbReference type="ARBA" id="ARBA00022692"/>
    </source>
</evidence>
<keyword evidence="8" id="KW-1133">Transmembrane helix</keyword>
<dbReference type="GO" id="GO:0004674">
    <property type="term" value="F:protein serine/threonine kinase activity"/>
    <property type="evidence" value="ECO:0007669"/>
    <property type="project" value="TreeGrafter"/>
</dbReference>
<dbReference type="CDD" id="cd18773">
    <property type="entry name" value="PDC1_HK_sensor"/>
    <property type="match status" value="1"/>
</dbReference>
<evidence type="ECO:0000313" key="12">
    <source>
        <dbReference type="EMBL" id="PIW18946.1"/>
    </source>
</evidence>
<evidence type="ECO:0000256" key="10">
    <source>
        <dbReference type="SAM" id="MobiDB-lite"/>
    </source>
</evidence>
<evidence type="ECO:0000256" key="6">
    <source>
        <dbReference type="ARBA" id="ARBA00022777"/>
    </source>
</evidence>
<dbReference type="InterPro" id="IPR033479">
    <property type="entry name" value="dCache_1"/>
</dbReference>
<dbReference type="SUPFAM" id="SSF56112">
    <property type="entry name" value="Protein kinase-like (PK-like)"/>
    <property type="match status" value="1"/>
</dbReference>
<proteinExistence type="predicted"/>
<dbReference type="InterPro" id="IPR011009">
    <property type="entry name" value="Kinase-like_dom_sf"/>
</dbReference>
<comment type="subcellular location">
    <subcellularLocation>
        <location evidence="1">Cell membrane</location>
        <topology evidence="1">Multi-pass membrane protein</topology>
    </subcellularLocation>
</comment>
<dbReference type="InterPro" id="IPR008271">
    <property type="entry name" value="Ser/Thr_kinase_AS"/>
</dbReference>
<reference evidence="12 13" key="1">
    <citation type="submission" date="2017-09" db="EMBL/GenBank/DDBJ databases">
        <title>Depth-based differentiation of microbial function through sediment-hosted aquifers and enrichment of novel symbionts in the deep terrestrial subsurface.</title>
        <authorList>
            <person name="Probst A.J."/>
            <person name="Ladd B."/>
            <person name="Jarett J.K."/>
            <person name="Geller-Mcgrath D.E."/>
            <person name="Sieber C.M."/>
            <person name="Emerson J.B."/>
            <person name="Anantharaman K."/>
            <person name="Thomas B.C."/>
            <person name="Malmstrom R."/>
            <person name="Stieglmeier M."/>
            <person name="Klingl A."/>
            <person name="Woyke T."/>
            <person name="Ryan C.M."/>
            <person name="Banfield J.F."/>
        </authorList>
    </citation>
    <scope>NUCLEOTIDE SEQUENCE [LARGE SCALE GENOMIC DNA]</scope>
    <source>
        <strain evidence="12">CG17_big_fil_post_rev_8_21_14_2_50_48_46</strain>
    </source>
</reference>
<evidence type="ECO:0000256" key="5">
    <source>
        <dbReference type="ARBA" id="ARBA00022741"/>
    </source>
</evidence>
<keyword evidence="9" id="KW-0472">Membrane</keyword>
<dbReference type="GO" id="GO:0005886">
    <property type="term" value="C:plasma membrane"/>
    <property type="evidence" value="ECO:0007669"/>
    <property type="project" value="UniProtKB-SubCell"/>
</dbReference>
<dbReference type="CDD" id="cd14014">
    <property type="entry name" value="STKc_PknB_like"/>
    <property type="match status" value="1"/>
</dbReference>
<evidence type="ECO:0000256" key="9">
    <source>
        <dbReference type="ARBA" id="ARBA00023136"/>
    </source>
</evidence>
<evidence type="ECO:0000256" key="8">
    <source>
        <dbReference type="ARBA" id="ARBA00022989"/>
    </source>
</evidence>
<dbReference type="Gene3D" id="3.30.450.20">
    <property type="entry name" value="PAS domain"/>
    <property type="match status" value="2"/>
</dbReference>
<dbReference type="GO" id="GO:0005524">
    <property type="term" value="F:ATP binding"/>
    <property type="evidence" value="ECO:0007669"/>
    <property type="project" value="UniProtKB-KW"/>
</dbReference>
<feature type="region of interest" description="Disordered" evidence="10">
    <location>
        <begin position="1"/>
        <end position="23"/>
    </location>
</feature>
<keyword evidence="2" id="KW-1003">Cell membrane</keyword>
<evidence type="ECO:0000313" key="13">
    <source>
        <dbReference type="Proteomes" id="UP000231019"/>
    </source>
</evidence>
<evidence type="ECO:0000256" key="3">
    <source>
        <dbReference type="ARBA" id="ARBA00022679"/>
    </source>
</evidence>
<accession>A0A2M7G9X9</accession>
<keyword evidence="4" id="KW-0812">Transmembrane</keyword>
<organism evidence="12 13">
    <name type="scientific">bacterium (Candidatus Blackallbacteria) CG17_big_fil_post_rev_8_21_14_2_50_48_46</name>
    <dbReference type="NCBI Taxonomy" id="2014261"/>
    <lineage>
        <taxon>Bacteria</taxon>
        <taxon>Candidatus Blackallbacteria</taxon>
    </lineage>
</organism>
<keyword evidence="7" id="KW-0067">ATP-binding</keyword>
<dbReference type="Proteomes" id="UP000231019">
    <property type="component" value="Unassembled WGS sequence"/>
</dbReference>
<dbReference type="PROSITE" id="PS00108">
    <property type="entry name" value="PROTEIN_KINASE_ST"/>
    <property type="match status" value="1"/>
</dbReference>
<protein>
    <recommendedName>
        <fullName evidence="11">Protein kinase domain-containing protein</fullName>
    </recommendedName>
</protein>
<dbReference type="SMART" id="SM00220">
    <property type="entry name" value="S_TKc"/>
    <property type="match status" value="1"/>
</dbReference>